<proteinExistence type="predicted"/>
<sequence>MLVHQQQTHETIDPAEIDTLQYEENMVLCLLRFCYHTLRRTSAHLEGTLVCQKHDASLNYYFKIFNQLNFFPAPAGDLCCMENIENVEE</sequence>
<organism evidence="1 2">
    <name type="scientific">Chitinophaga parva</name>
    <dbReference type="NCBI Taxonomy" id="2169414"/>
    <lineage>
        <taxon>Bacteria</taxon>
        <taxon>Pseudomonadati</taxon>
        <taxon>Bacteroidota</taxon>
        <taxon>Chitinophagia</taxon>
        <taxon>Chitinophagales</taxon>
        <taxon>Chitinophagaceae</taxon>
        <taxon>Chitinophaga</taxon>
    </lineage>
</organism>
<evidence type="ECO:0000313" key="2">
    <source>
        <dbReference type="Proteomes" id="UP000244450"/>
    </source>
</evidence>
<dbReference type="Proteomes" id="UP000244450">
    <property type="component" value="Unassembled WGS sequence"/>
</dbReference>
<reference evidence="1 2" key="1">
    <citation type="submission" date="2018-04" db="EMBL/GenBank/DDBJ databases">
        <title>Chitinophaga fuyangensis sp. nov., isolated from soil in a chemical factory.</title>
        <authorList>
            <person name="Chen K."/>
        </authorList>
    </citation>
    <scope>NUCLEOTIDE SEQUENCE [LARGE SCALE GENOMIC DNA]</scope>
    <source>
        <strain evidence="1 2">LY-1</strain>
    </source>
</reference>
<keyword evidence="2" id="KW-1185">Reference proteome</keyword>
<dbReference type="EMBL" id="QCYK01000002">
    <property type="protein sequence ID" value="PUZ25310.1"/>
    <property type="molecule type" value="Genomic_DNA"/>
</dbReference>
<gene>
    <name evidence="1" type="ORF">DCC81_13470</name>
</gene>
<comment type="caution">
    <text evidence="1">The sequence shown here is derived from an EMBL/GenBank/DDBJ whole genome shotgun (WGS) entry which is preliminary data.</text>
</comment>
<name>A0A2T7BGA8_9BACT</name>
<dbReference type="AlphaFoldDB" id="A0A2T7BGA8"/>
<protein>
    <submittedName>
        <fullName evidence="1">Uncharacterized protein</fullName>
    </submittedName>
</protein>
<evidence type="ECO:0000313" key="1">
    <source>
        <dbReference type="EMBL" id="PUZ25310.1"/>
    </source>
</evidence>
<accession>A0A2T7BGA8</accession>